<dbReference type="InterPro" id="IPR000210">
    <property type="entry name" value="BTB/POZ_dom"/>
</dbReference>
<dbReference type="Gene3D" id="3.30.710.10">
    <property type="entry name" value="Potassium Channel Kv1.1, Chain A"/>
    <property type="match status" value="1"/>
</dbReference>
<evidence type="ECO:0000259" key="1">
    <source>
        <dbReference type="PROSITE" id="PS50097"/>
    </source>
</evidence>
<dbReference type="PROSITE" id="PS50097">
    <property type="entry name" value="BTB"/>
    <property type="match status" value="1"/>
</dbReference>
<name>A0A7S1BSA7_9STRA</name>
<dbReference type="CDD" id="cd18186">
    <property type="entry name" value="BTB_POZ_ZBTB_KLHL-like"/>
    <property type="match status" value="1"/>
</dbReference>
<dbReference type="EMBL" id="HBFR01030571">
    <property type="protein sequence ID" value="CAD8895018.1"/>
    <property type="molecule type" value="Transcribed_RNA"/>
</dbReference>
<proteinExistence type="predicted"/>
<evidence type="ECO:0000313" key="2">
    <source>
        <dbReference type="EMBL" id="CAD8895018.1"/>
    </source>
</evidence>
<reference evidence="2" key="1">
    <citation type="submission" date="2021-01" db="EMBL/GenBank/DDBJ databases">
        <authorList>
            <person name="Corre E."/>
            <person name="Pelletier E."/>
            <person name="Niang G."/>
            <person name="Scheremetjew M."/>
            <person name="Finn R."/>
            <person name="Kale V."/>
            <person name="Holt S."/>
            <person name="Cochrane G."/>
            <person name="Meng A."/>
            <person name="Brown T."/>
            <person name="Cohen L."/>
        </authorList>
    </citation>
    <scope>NUCLEOTIDE SEQUENCE</scope>
    <source>
        <strain evidence="2">308</strain>
    </source>
</reference>
<dbReference type="SUPFAM" id="SSF54695">
    <property type="entry name" value="POZ domain"/>
    <property type="match status" value="1"/>
</dbReference>
<sequence>MPPYASEETIDPTDKLVSRIKSILIDRDVLDYIFDLQLQTCDGKIVRASKILLAARSTVFRDMFLHTSSKELQTTIRVIYRSTAVQCLVDFCCSGEVKLPTPANGPKSSSTVIEDYTRILVHLIAMAKKYQIYELHSAGVFRIFSLVSHARYLLCAALDESLNVHEPFADMILNIIALNPHMALLPIDERRGGGVLSLNARALEIVSSRPDLCCNEGEVFDIIRYWAAHDMDSERTFVRKPIIAGTKSGMEMLMKSMDFTSVRFKEAAVICSKALRLYRIPPKILLKFGIPERLVTRNELATALLKQKNYDGLLSNIFASTRSLTNGVVDSIVVIGSGTDGANGIYKRDGNRYEGRTHVLNGRLHRFFIQKTKSFVRLLNRDYLCPCLTSRCVSKNGSFTWLLYATAEPKRSDRPERYMLLYESKDDGSQKEGGRFIPMIDFHCSSHSDFIEFAGKPPCGRQFLFMKTESQKADKPFKW</sequence>
<dbReference type="Pfam" id="PF00651">
    <property type="entry name" value="BTB"/>
    <property type="match status" value="1"/>
</dbReference>
<protein>
    <recommendedName>
        <fullName evidence="1">BTB domain-containing protein</fullName>
    </recommendedName>
</protein>
<accession>A0A7S1BSA7</accession>
<feature type="domain" description="BTB" evidence="1">
    <location>
        <begin position="34"/>
        <end position="101"/>
    </location>
</feature>
<gene>
    <name evidence="2" type="ORF">CHYS00102_LOCUS22232</name>
</gene>
<dbReference type="InterPro" id="IPR011333">
    <property type="entry name" value="SKP1/BTB/POZ_sf"/>
</dbReference>
<dbReference type="AlphaFoldDB" id="A0A7S1BSA7"/>
<organism evidence="2">
    <name type="scientific">Corethron hystrix</name>
    <dbReference type="NCBI Taxonomy" id="216773"/>
    <lineage>
        <taxon>Eukaryota</taxon>
        <taxon>Sar</taxon>
        <taxon>Stramenopiles</taxon>
        <taxon>Ochrophyta</taxon>
        <taxon>Bacillariophyta</taxon>
        <taxon>Coscinodiscophyceae</taxon>
        <taxon>Corethrophycidae</taxon>
        <taxon>Corethrales</taxon>
        <taxon>Corethraceae</taxon>
        <taxon>Corethron</taxon>
    </lineage>
</organism>